<dbReference type="GO" id="GO:0016717">
    <property type="term" value="F:oxidoreductase activity, acting on paired donors, with oxidation of a pair of donors resulting in the reduction of molecular oxygen to two molecules of water"/>
    <property type="evidence" value="ECO:0007669"/>
    <property type="project" value="TreeGrafter"/>
</dbReference>
<dbReference type="PANTHER" id="PTHR19353">
    <property type="entry name" value="FATTY ACID DESATURASE 2"/>
    <property type="match status" value="1"/>
</dbReference>
<keyword evidence="3" id="KW-0934">Plastid</keyword>
<feature type="transmembrane region" description="Helical" evidence="1">
    <location>
        <begin position="130"/>
        <end position="149"/>
    </location>
</feature>
<organism evidence="3">
    <name type="scientific">Cyanidiaceae sp. MX-AZ01</name>
    <dbReference type="NCBI Taxonomy" id="1503164"/>
    <lineage>
        <taxon>Eukaryota</taxon>
        <taxon>Rhodophyta</taxon>
        <taxon>Bangiophyceae</taxon>
        <taxon>Cyanidiales</taxon>
        <taxon>Cyanidiaceae</taxon>
    </lineage>
</organism>
<dbReference type="Pfam" id="PF00487">
    <property type="entry name" value="FA_desaturase"/>
    <property type="match status" value="1"/>
</dbReference>
<evidence type="ECO:0000259" key="2">
    <source>
        <dbReference type="Pfam" id="PF00487"/>
    </source>
</evidence>
<feature type="domain" description="Fatty acid desaturase" evidence="2">
    <location>
        <begin position="26"/>
        <end position="235"/>
    </location>
</feature>
<sequence>MNSILFFLSVSSSLMSVIFYSMHMPLSICFVLNVISLHLSGSLIHDASHKSAHSDHVINALIGHVCGFFLGFSFVVFTRVHMQHHAHVNHSKHDPDHYVSTAGPIWLIAPRFFYHEIYFFQRRLYKKGELWQWLIARVSLVLVLLLAWKFNALDYVLKCWFCAALLVGTILGICFDYLPHYPFVNTHKWHNACIQDNTVLNWLILGQNYHLAHHLWPSEPWYKYEHMYKKNAQLFTQQTCILGWPNQIWYDLLFGLRIS</sequence>
<reference evidence="3" key="1">
    <citation type="submission" date="2014-03" db="EMBL/GenBank/DDBJ databases">
        <title>Metagenomic reconstruction of the complete chloroplast and mitochondrial genomes of a novel unicellular red alga from the Cyanidiaceae family.</title>
        <authorList>
            <person name="Servin-Garciduenas L.E."/>
            <person name="Martinez-Romero E."/>
        </authorList>
    </citation>
    <scope>NUCLEOTIDE SEQUENCE</scope>
    <source>
        <strain evidence="3">MX-AZ01</strain>
    </source>
</reference>
<feature type="transmembrane region" description="Helical" evidence="1">
    <location>
        <begin position="25"/>
        <end position="45"/>
    </location>
</feature>
<evidence type="ECO:0000313" key="3">
    <source>
        <dbReference type="EMBL" id="AIA61108.1"/>
    </source>
</evidence>
<dbReference type="PANTHER" id="PTHR19353:SF19">
    <property type="entry name" value="DELTA(5) FATTY ACID DESATURASE C-RELATED"/>
    <property type="match status" value="1"/>
</dbReference>
<name>A0A060A8S2_9RHOD</name>
<protein>
    <submittedName>
        <fullName evidence="3">Beta-carotene hydroxylase</fullName>
    </submittedName>
</protein>
<feature type="transmembrane region" description="Helical" evidence="1">
    <location>
        <begin position="97"/>
        <end position="118"/>
    </location>
</feature>
<dbReference type="InterPro" id="IPR005804">
    <property type="entry name" value="FA_desaturase_dom"/>
</dbReference>
<keyword evidence="1" id="KW-0812">Transmembrane</keyword>
<dbReference type="GO" id="GO:0008610">
    <property type="term" value="P:lipid biosynthetic process"/>
    <property type="evidence" value="ECO:0007669"/>
    <property type="project" value="UniProtKB-ARBA"/>
</dbReference>
<evidence type="ECO:0000256" key="1">
    <source>
        <dbReference type="SAM" id="Phobius"/>
    </source>
</evidence>
<feature type="transmembrane region" description="Helical" evidence="1">
    <location>
        <begin position="155"/>
        <end position="178"/>
    </location>
</feature>
<dbReference type="GO" id="GO:0016020">
    <property type="term" value="C:membrane"/>
    <property type="evidence" value="ECO:0007669"/>
    <property type="project" value="TreeGrafter"/>
</dbReference>
<proteinExistence type="predicted"/>
<dbReference type="InterPro" id="IPR012171">
    <property type="entry name" value="Fatty_acid_desaturase"/>
</dbReference>
<keyword evidence="1" id="KW-1133">Transmembrane helix</keyword>
<keyword evidence="1" id="KW-0472">Membrane</keyword>
<feature type="transmembrane region" description="Helical" evidence="1">
    <location>
        <begin position="57"/>
        <end position="77"/>
    </location>
</feature>
<dbReference type="EMBL" id="KJ569775">
    <property type="protein sequence ID" value="AIA61108.1"/>
    <property type="molecule type" value="Genomic_DNA"/>
</dbReference>
<geneLocation type="chloroplast" evidence="3"/>
<dbReference type="AlphaFoldDB" id="A0A060A8S2"/>
<accession>A0A060A8S2</accession>
<keyword evidence="3" id="KW-0150">Chloroplast</keyword>
<gene>
    <name evidence="3" type="primary">crtR</name>
</gene>